<name>A0A8J8KFS9_9BACI</name>
<dbReference type="EMBL" id="JABTTE010000033">
    <property type="protein sequence ID" value="NSL53245.1"/>
    <property type="molecule type" value="Genomic_DNA"/>
</dbReference>
<keyword evidence="5" id="KW-0411">Iron-sulfur</keyword>
<dbReference type="GO" id="GO:0046872">
    <property type="term" value="F:metal ion binding"/>
    <property type="evidence" value="ECO:0007669"/>
    <property type="project" value="UniProtKB-KW"/>
</dbReference>
<evidence type="ECO:0000313" key="7">
    <source>
        <dbReference type="Proteomes" id="UP000625804"/>
    </source>
</evidence>
<dbReference type="AlphaFoldDB" id="A0A8J8KFS9"/>
<keyword evidence="7" id="KW-1185">Reference proteome</keyword>
<proteinExistence type="predicted"/>
<keyword evidence="2" id="KW-0479">Metal-binding</keyword>
<dbReference type="InterPro" id="IPR039650">
    <property type="entry name" value="HdrA-like"/>
</dbReference>
<dbReference type="Pfam" id="PF12831">
    <property type="entry name" value="FAD_oxidored"/>
    <property type="match status" value="1"/>
</dbReference>
<dbReference type="SUPFAM" id="SSF51905">
    <property type="entry name" value="FAD/NAD(P)-binding domain"/>
    <property type="match status" value="1"/>
</dbReference>
<evidence type="ECO:0000256" key="2">
    <source>
        <dbReference type="ARBA" id="ARBA00022723"/>
    </source>
</evidence>
<dbReference type="PANTHER" id="PTHR43498">
    <property type="entry name" value="FERREDOXIN:COB-COM HETERODISULFIDE REDUCTASE SUBUNIT A"/>
    <property type="match status" value="1"/>
</dbReference>
<dbReference type="Gene3D" id="3.50.50.60">
    <property type="entry name" value="FAD/NAD(P)-binding domain"/>
    <property type="match status" value="1"/>
</dbReference>
<evidence type="ECO:0000256" key="4">
    <source>
        <dbReference type="ARBA" id="ARBA00023004"/>
    </source>
</evidence>
<evidence type="ECO:0000256" key="3">
    <source>
        <dbReference type="ARBA" id="ARBA00023002"/>
    </source>
</evidence>
<evidence type="ECO:0000256" key="1">
    <source>
        <dbReference type="ARBA" id="ARBA00022485"/>
    </source>
</evidence>
<comment type="caution">
    <text evidence="6">The sequence shown here is derived from an EMBL/GenBank/DDBJ whole genome shotgun (WGS) entry which is preliminary data.</text>
</comment>
<protein>
    <submittedName>
        <fullName evidence="6">FAD-dependent oxidoreductase</fullName>
    </submittedName>
</protein>
<keyword evidence="1" id="KW-0004">4Fe-4S</keyword>
<reference evidence="6" key="1">
    <citation type="submission" date="2020-06" db="EMBL/GenBank/DDBJ databases">
        <title>A novel thermopfilic bacterium from Erzurum, Turkey.</title>
        <authorList>
            <person name="Adiguzel A."/>
            <person name="Ay H."/>
            <person name="Baltaci M.O."/>
        </authorList>
    </citation>
    <scope>NUCLEOTIDE SEQUENCE</scope>
    <source>
        <strain evidence="6">P2</strain>
    </source>
</reference>
<organism evidence="6 7">
    <name type="scientific">Calidifontibacillus erzurumensis</name>
    <dbReference type="NCBI Taxonomy" id="2741433"/>
    <lineage>
        <taxon>Bacteria</taxon>
        <taxon>Bacillati</taxon>
        <taxon>Bacillota</taxon>
        <taxon>Bacilli</taxon>
        <taxon>Bacillales</taxon>
        <taxon>Bacillaceae</taxon>
        <taxon>Calidifontibacillus/Schinkia group</taxon>
        <taxon>Calidifontibacillus</taxon>
    </lineage>
</organism>
<sequence>MIFLIITPNAQAAQGSPALEREEPTYYNGKVLQDKGTHPKETKHIQHKEKALPSEIEHQNKAGLLIEDDPLTDKTYHQENPRKKETAFFNEDNIHNKTAFHIERSRHNSNKFRNKDGRLNVKTYHQEHTHKRKILFHSEEALLGTLANWVKLTYGRINPVEKYDVVVVGSEPEGIAAAIAAAREGQRTLLLDKKPKVGGLFTLGKLNMLDINWSQTGESLNQGLFLEFFQNINNRTSFDVEEAQRAFENMLAREKNITVELNVQAFLPIMNKNHVEALFYKNEHGELKKIIAKQFIDSTANADVAQLAGASFTIGQEDFRNEPKMMAVTLVFEVAGINWEKVKNYLNQDNDFYTGADNYSAWGYGSEMKKYKSLHENVRIRALNIGLQNNGHVLINAFQILGINGLKFGDLQAAKKIANEELPHIVKFLRDNLVGFENARLISLADEVYVRETRHLNAEYRLTVDDVLENRDFADRIAFGSYPIDMQATTIEEGDIIIGNPVQYAIPFRSIVPKGFDNLLVASRSAGYDSLAHGSARTVPIGMTVGQAAGVAAAYTNKQNIDFQTIIADKENRHIRRIQAILNENGANLKPILQHKNPIMDHWAYEGVKFLRRFALIAAGYDNKYNLETTISKGEFVNLVEKIAKYIETPSPIHFPFAENVYEQNVIVRDLLQFLRYNRLEVNSLSPTIKKELQSEGLEPTSIVSKALVYMFIKEFFELKNAT</sequence>
<dbReference type="InterPro" id="IPR036188">
    <property type="entry name" value="FAD/NAD-bd_sf"/>
</dbReference>
<dbReference type="GO" id="GO:0016491">
    <property type="term" value="F:oxidoreductase activity"/>
    <property type="evidence" value="ECO:0007669"/>
    <property type="project" value="UniProtKB-KW"/>
</dbReference>
<dbReference type="GO" id="GO:0051539">
    <property type="term" value="F:4 iron, 4 sulfur cluster binding"/>
    <property type="evidence" value="ECO:0007669"/>
    <property type="project" value="UniProtKB-KW"/>
</dbReference>
<gene>
    <name evidence="6" type="ORF">HR057_16000</name>
</gene>
<evidence type="ECO:0000313" key="6">
    <source>
        <dbReference type="EMBL" id="NSL53245.1"/>
    </source>
</evidence>
<dbReference type="Proteomes" id="UP000625804">
    <property type="component" value="Unassembled WGS sequence"/>
</dbReference>
<dbReference type="PANTHER" id="PTHR43498:SF1">
    <property type="entry name" value="COB--COM HETERODISULFIDE REDUCTASE IRON-SULFUR SUBUNIT A"/>
    <property type="match status" value="1"/>
</dbReference>
<accession>A0A8J8KFS9</accession>
<keyword evidence="4" id="KW-0408">Iron</keyword>
<evidence type="ECO:0000256" key="5">
    <source>
        <dbReference type="ARBA" id="ARBA00023014"/>
    </source>
</evidence>
<keyword evidence="3" id="KW-0560">Oxidoreductase</keyword>